<evidence type="ECO:0000256" key="4">
    <source>
        <dbReference type="ARBA" id="ARBA00022753"/>
    </source>
</evidence>
<dbReference type="OrthoDB" id="10260857at2759"/>
<feature type="compositionally biased region" description="Pro residues" evidence="7">
    <location>
        <begin position="45"/>
        <end position="54"/>
    </location>
</feature>
<feature type="compositionally biased region" description="Pro residues" evidence="7">
    <location>
        <begin position="61"/>
        <end position="71"/>
    </location>
</feature>
<keyword evidence="3 6" id="KW-0813">Transport</keyword>
<feature type="region of interest" description="Disordered" evidence="7">
    <location>
        <begin position="1"/>
        <end position="77"/>
    </location>
</feature>
<dbReference type="Gene3D" id="1.10.287.660">
    <property type="entry name" value="Helix hairpin bin"/>
    <property type="match status" value="1"/>
</dbReference>
<dbReference type="InterPro" id="IPR037202">
    <property type="entry name" value="ESCRT_assembly_dom"/>
</dbReference>
<keyword evidence="10" id="KW-1185">Reference proteome</keyword>
<keyword evidence="5 6" id="KW-0653">Protein transport</keyword>
<protein>
    <recommendedName>
        <fullName evidence="8">VPS37 C-terminal domain-containing protein</fullName>
    </recommendedName>
</protein>
<evidence type="ECO:0000256" key="1">
    <source>
        <dbReference type="ARBA" id="ARBA00004177"/>
    </source>
</evidence>
<dbReference type="GO" id="GO:0043162">
    <property type="term" value="P:ubiquitin-dependent protein catabolic process via the multivesicular body sorting pathway"/>
    <property type="evidence" value="ECO:0007669"/>
    <property type="project" value="UniProtKB-ARBA"/>
</dbReference>
<dbReference type="PANTHER" id="PTHR13678">
    <property type="entry name" value="VACUOLAR PROTEIN SORTING-ASSOCIATED PROTEIN 37"/>
    <property type="match status" value="1"/>
</dbReference>
<evidence type="ECO:0000259" key="8">
    <source>
        <dbReference type="PROSITE" id="PS51314"/>
    </source>
</evidence>
<dbReference type="GO" id="GO:0006612">
    <property type="term" value="P:protein targeting to membrane"/>
    <property type="evidence" value="ECO:0007669"/>
    <property type="project" value="TreeGrafter"/>
</dbReference>
<evidence type="ECO:0000256" key="6">
    <source>
        <dbReference type="PROSITE-ProRule" id="PRU00646"/>
    </source>
</evidence>
<dbReference type="InterPro" id="IPR009851">
    <property type="entry name" value="Mod_r"/>
</dbReference>
<dbReference type="GO" id="GO:0000813">
    <property type="term" value="C:ESCRT I complex"/>
    <property type="evidence" value="ECO:0007669"/>
    <property type="project" value="TreeGrafter"/>
</dbReference>
<dbReference type="SUPFAM" id="SSF140111">
    <property type="entry name" value="Endosomal sorting complex assembly domain"/>
    <property type="match status" value="1"/>
</dbReference>
<proteinExistence type="inferred from homology"/>
<keyword evidence="4" id="KW-0967">Endosome</keyword>
<reference evidence="9" key="1">
    <citation type="submission" date="2021-03" db="EMBL/GenBank/DDBJ databases">
        <authorList>
            <person name="Tagirdzhanova G."/>
        </authorList>
    </citation>
    <scope>NUCLEOTIDE SEQUENCE</scope>
</reference>
<evidence type="ECO:0000256" key="5">
    <source>
        <dbReference type="ARBA" id="ARBA00022927"/>
    </source>
</evidence>
<organism evidence="9 10">
    <name type="scientific">Gomphillus americanus</name>
    <dbReference type="NCBI Taxonomy" id="1940652"/>
    <lineage>
        <taxon>Eukaryota</taxon>
        <taxon>Fungi</taxon>
        <taxon>Dikarya</taxon>
        <taxon>Ascomycota</taxon>
        <taxon>Pezizomycotina</taxon>
        <taxon>Lecanoromycetes</taxon>
        <taxon>OSLEUM clade</taxon>
        <taxon>Ostropomycetidae</taxon>
        <taxon>Ostropales</taxon>
        <taxon>Graphidaceae</taxon>
        <taxon>Gomphilloideae</taxon>
        <taxon>Gomphillus</taxon>
    </lineage>
</organism>
<evidence type="ECO:0000256" key="7">
    <source>
        <dbReference type="SAM" id="MobiDB-lite"/>
    </source>
</evidence>
<gene>
    <name evidence="9" type="ORF">GOMPHAMPRED_005635</name>
</gene>
<feature type="compositionally biased region" description="Pro residues" evidence="7">
    <location>
        <begin position="19"/>
        <end position="37"/>
    </location>
</feature>
<evidence type="ECO:0000313" key="9">
    <source>
        <dbReference type="EMBL" id="CAF9930370.1"/>
    </source>
</evidence>
<dbReference type="PROSITE" id="PS51314">
    <property type="entry name" value="VPS37_C"/>
    <property type="match status" value="1"/>
</dbReference>
<dbReference type="PANTHER" id="PTHR13678:SF2">
    <property type="entry name" value="VACUOLAR PROTEIN SORTING-ASSOCIATED PROTEIN 37A"/>
    <property type="match status" value="1"/>
</dbReference>
<feature type="domain" description="VPS37 C-terminal" evidence="8">
    <location>
        <begin position="162"/>
        <end position="252"/>
    </location>
</feature>
<dbReference type="InterPro" id="IPR029012">
    <property type="entry name" value="Helix_hairpin_bin_sf"/>
</dbReference>
<dbReference type="EMBL" id="CAJPDQ010000035">
    <property type="protein sequence ID" value="CAF9930370.1"/>
    <property type="molecule type" value="Genomic_DNA"/>
</dbReference>
<dbReference type="Pfam" id="PF07200">
    <property type="entry name" value="Mod_r"/>
    <property type="match status" value="1"/>
</dbReference>
<dbReference type="Proteomes" id="UP000664169">
    <property type="component" value="Unassembled WGS sequence"/>
</dbReference>
<accession>A0A8H3IR83</accession>
<sequence length="252" mass="28130">MSNPIPNLSYNQSYSGPAHPSPLQPFSGTPPLPPPKAGPQATPHIGPPVPPPPQDLTQPPWLSPPTQPTLQPPTTQDSWLPELLQDKSKPDLEGLLQSTELLSSLINAPSTTHPVYTASLEPLNAALQRNIKLASFLNSSADDLSNMRSKLTSQLLSLHALERQWRHKQADMDRALEPWSPKALHARLVSSIVEQEMLCQALEESFLESRDEKPSEREVAEWVKRYKESETVLGLRKERRARFDEGRVGGWR</sequence>
<comment type="caution">
    <text evidence="9">The sequence shown here is derived from an EMBL/GenBank/DDBJ whole genome shotgun (WGS) entry which is preliminary data.</text>
</comment>
<name>A0A8H3IR83_9LECA</name>
<evidence type="ECO:0000256" key="2">
    <source>
        <dbReference type="ARBA" id="ARBA00007617"/>
    </source>
</evidence>
<comment type="similarity">
    <text evidence="2">Belongs to the VPS37 family.</text>
</comment>
<dbReference type="AlphaFoldDB" id="A0A8H3IR83"/>
<feature type="compositionally biased region" description="Polar residues" evidence="7">
    <location>
        <begin position="1"/>
        <end position="15"/>
    </location>
</feature>
<evidence type="ECO:0000256" key="3">
    <source>
        <dbReference type="ARBA" id="ARBA00022448"/>
    </source>
</evidence>
<evidence type="ECO:0000313" key="10">
    <source>
        <dbReference type="Proteomes" id="UP000664169"/>
    </source>
</evidence>
<dbReference type="GO" id="GO:0006623">
    <property type="term" value="P:protein targeting to vacuole"/>
    <property type="evidence" value="ECO:0007669"/>
    <property type="project" value="TreeGrafter"/>
</dbReference>
<comment type="subcellular location">
    <subcellularLocation>
        <location evidence="1">Endosome</location>
    </subcellularLocation>
</comment>